<dbReference type="STRING" id="39946.A2ZC53"/>
<protein>
    <recommendedName>
        <fullName evidence="9">PGG domain-containing protein</fullName>
    </recommendedName>
</protein>
<feature type="transmembrane region" description="Helical" evidence="8">
    <location>
        <begin position="515"/>
        <end position="535"/>
    </location>
</feature>
<dbReference type="InterPro" id="IPR026961">
    <property type="entry name" value="PGG_dom"/>
</dbReference>
<keyword evidence="2 8" id="KW-0812">Transmembrane</keyword>
<feature type="transmembrane region" description="Helical" evidence="8">
    <location>
        <begin position="444"/>
        <end position="462"/>
    </location>
</feature>
<proteinExistence type="predicted"/>
<dbReference type="EMBL" id="CM000136">
    <property type="protein sequence ID" value="EAY80187.1"/>
    <property type="molecule type" value="Genomic_DNA"/>
</dbReference>
<evidence type="ECO:0000256" key="6">
    <source>
        <dbReference type="ARBA" id="ARBA00023136"/>
    </source>
</evidence>
<dbReference type="InterPro" id="IPR002110">
    <property type="entry name" value="Ankyrin_rpt"/>
</dbReference>
<dbReference type="AlphaFoldDB" id="A2ZC53"/>
<feature type="repeat" description="ANK" evidence="7">
    <location>
        <begin position="243"/>
        <end position="265"/>
    </location>
</feature>
<evidence type="ECO:0000256" key="5">
    <source>
        <dbReference type="ARBA" id="ARBA00023043"/>
    </source>
</evidence>
<dbReference type="Pfam" id="PF13962">
    <property type="entry name" value="PGG"/>
    <property type="match status" value="1"/>
</dbReference>
<dbReference type="Proteomes" id="UP000007015">
    <property type="component" value="Chromosome 11"/>
</dbReference>
<evidence type="ECO:0000256" key="7">
    <source>
        <dbReference type="PROSITE-ProRule" id="PRU00023"/>
    </source>
</evidence>
<dbReference type="SMART" id="SM00248">
    <property type="entry name" value="ANK"/>
    <property type="match status" value="10"/>
</dbReference>
<dbReference type="Pfam" id="PF12796">
    <property type="entry name" value="Ank_2"/>
    <property type="match status" value="2"/>
</dbReference>
<dbReference type="Gene3D" id="1.25.40.20">
    <property type="entry name" value="Ankyrin repeat-containing domain"/>
    <property type="match status" value="1"/>
</dbReference>
<dbReference type="OMA" id="MILTKPA"/>
<feature type="transmembrane region" description="Helical" evidence="8">
    <location>
        <begin position="482"/>
        <end position="503"/>
    </location>
</feature>
<name>A2ZC53_ORYSI</name>
<evidence type="ECO:0000256" key="1">
    <source>
        <dbReference type="ARBA" id="ARBA00004141"/>
    </source>
</evidence>
<comment type="subcellular location">
    <subcellularLocation>
        <location evidence="1">Membrane</location>
        <topology evidence="1">Multi-pass membrane protein</topology>
    </subcellularLocation>
</comment>
<dbReference type="SUPFAM" id="SSF48403">
    <property type="entry name" value="Ankyrin repeat"/>
    <property type="match status" value="1"/>
</dbReference>
<reference evidence="10 11" key="1">
    <citation type="journal article" date="2005" name="PLoS Biol.">
        <title>The genomes of Oryza sativa: a history of duplications.</title>
        <authorList>
            <person name="Yu J."/>
            <person name="Wang J."/>
            <person name="Lin W."/>
            <person name="Li S."/>
            <person name="Li H."/>
            <person name="Zhou J."/>
            <person name="Ni P."/>
            <person name="Dong W."/>
            <person name="Hu S."/>
            <person name="Zeng C."/>
            <person name="Zhang J."/>
            <person name="Zhang Y."/>
            <person name="Li R."/>
            <person name="Xu Z."/>
            <person name="Li S."/>
            <person name="Li X."/>
            <person name="Zheng H."/>
            <person name="Cong L."/>
            <person name="Lin L."/>
            <person name="Yin J."/>
            <person name="Geng J."/>
            <person name="Li G."/>
            <person name="Shi J."/>
            <person name="Liu J."/>
            <person name="Lv H."/>
            <person name="Li J."/>
            <person name="Wang J."/>
            <person name="Deng Y."/>
            <person name="Ran L."/>
            <person name="Shi X."/>
            <person name="Wang X."/>
            <person name="Wu Q."/>
            <person name="Li C."/>
            <person name="Ren X."/>
            <person name="Wang J."/>
            <person name="Wang X."/>
            <person name="Li D."/>
            <person name="Liu D."/>
            <person name="Zhang X."/>
            <person name="Ji Z."/>
            <person name="Zhao W."/>
            <person name="Sun Y."/>
            <person name="Zhang Z."/>
            <person name="Bao J."/>
            <person name="Han Y."/>
            <person name="Dong L."/>
            <person name="Ji J."/>
            <person name="Chen P."/>
            <person name="Wu S."/>
            <person name="Liu J."/>
            <person name="Xiao Y."/>
            <person name="Bu D."/>
            <person name="Tan J."/>
            <person name="Yang L."/>
            <person name="Ye C."/>
            <person name="Zhang J."/>
            <person name="Xu J."/>
            <person name="Zhou Y."/>
            <person name="Yu Y."/>
            <person name="Zhang B."/>
            <person name="Zhuang S."/>
            <person name="Wei H."/>
            <person name="Liu B."/>
            <person name="Lei M."/>
            <person name="Yu H."/>
            <person name="Li Y."/>
            <person name="Xu H."/>
            <person name="Wei S."/>
            <person name="He X."/>
            <person name="Fang L."/>
            <person name="Zhang Z."/>
            <person name="Zhang Y."/>
            <person name="Huang X."/>
            <person name="Su Z."/>
            <person name="Tong W."/>
            <person name="Li J."/>
            <person name="Tong Z."/>
            <person name="Li S."/>
            <person name="Ye J."/>
            <person name="Wang L."/>
            <person name="Fang L."/>
            <person name="Lei T."/>
            <person name="Chen C."/>
            <person name="Chen H."/>
            <person name="Xu Z."/>
            <person name="Li H."/>
            <person name="Huang H."/>
            <person name="Zhang F."/>
            <person name="Xu H."/>
            <person name="Li N."/>
            <person name="Zhao C."/>
            <person name="Li S."/>
            <person name="Dong L."/>
            <person name="Huang Y."/>
            <person name="Li L."/>
            <person name="Xi Y."/>
            <person name="Qi Q."/>
            <person name="Li W."/>
            <person name="Zhang B."/>
            <person name="Hu W."/>
            <person name="Zhang Y."/>
            <person name="Tian X."/>
            <person name="Jiao Y."/>
            <person name="Liang X."/>
            <person name="Jin J."/>
            <person name="Gao L."/>
            <person name="Zheng W."/>
            <person name="Hao B."/>
            <person name="Liu S."/>
            <person name="Wang W."/>
            <person name="Yuan L."/>
            <person name="Cao M."/>
            <person name="McDermott J."/>
            <person name="Samudrala R."/>
            <person name="Wang J."/>
            <person name="Wong G.K."/>
            <person name="Yang H."/>
        </authorList>
    </citation>
    <scope>NUCLEOTIDE SEQUENCE [LARGE SCALE GENOMIC DNA]</scope>
    <source>
        <strain evidence="11">cv. 93-11</strain>
    </source>
</reference>
<accession>A2ZC53</accession>
<keyword evidence="5 7" id="KW-0040">ANK repeat</keyword>
<feature type="transmembrane region" description="Helical" evidence="8">
    <location>
        <begin position="601"/>
        <end position="625"/>
    </location>
</feature>
<dbReference type="Gramene" id="BGIOSGA034381-TA">
    <property type="protein sequence ID" value="BGIOSGA034381-PA"/>
    <property type="gene ID" value="BGIOSGA034381"/>
</dbReference>
<keyword evidence="6 8" id="KW-0472">Membrane</keyword>
<dbReference type="PROSITE" id="PS50297">
    <property type="entry name" value="ANK_REP_REGION"/>
    <property type="match status" value="2"/>
</dbReference>
<evidence type="ECO:0000256" key="3">
    <source>
        <dbReference type="ARBA" id="ARBA00022737"/>
    </source>
</evidence>
<feature type="repeat" description="ANK" evidence="7">
    <location>
        <begin position="142"/>
        <end position="167"/>
    </location>
</feature>
<evidence type="ECO:0000256" key="4">
    <source>
        <dbReference type="ARBA" id="ARBA00022989"/>
    </source>
</evidence>
<dbReference type="PANTHER" id="PTHR24186:SF41">
    <property type="entry name" value="PGG DOMAIN-CONTAINING PROTEIN"/>
    <property type="match status" value="1"/>
</dbReference>
<evidence type="ECO:0000256" key="2">
    <source>
        <dbReference type="ARBA" id="ARBA00022692"/>
    </source>
</evidence>
<evidence type="ECO:0000313" key="10">
    <source>
        <dbReference type="EMBL" id="EAY80187.1"/>
    </source>
</evidence>
<keyword evidence="3" id="KW-0677">Repeat</keyword>
<evidence type="ECO:0000259" key="9">
    <source>
        <dbReference type="Pfam" id="PF13962"/>
    </source>
</evidence>
<feature type="transmembrane region" description="Helical" evidence="8">
    <location>
        <begin position="555"/>
        <end position="580"/>
    </location>
</feature>
<dbReference type="InterPro" id="IPR036770">
    <property type="entry name" value="Ankyrin_rpt-contain_sf"/>
</dbReference>
<evidence type="ECO:0000313" key="11">
    <source>
        <dbReference type="Proteomes" id="UP000007015"/>
    </source>
</evidence>
<keyword evidence="4 8" id="KW-1133">Transmembrane helix</keyword>
<gene>
    <name evidence="10" type="ORF">OsI_35365</name>
</gene>
<organism evidence="10 11">
    <name type="scientific">Oryza sativa subsp. indica</name>
    <name type="common">Rice</name>
    <dbReference type="NCBI Taxonomy" id="39946"/>
    <lineage>
        <taxon>Eukaryota</taxon>
        <taxon>Viridiplantae</taxon>
        <taxon>Streptophyta</taxon>
        <taxon>Embryophyta</taxon>
        <taxon>Tracheophyta</taxon>
        <taxon>Spermatophyta</taxon>
        <taxon>Magnoliopsida</taxon>
        <taxon>Liliopsida</taxon>
        <taxon>Poales</taxon>
        <taxon>Poaceae</taxon>
        <taxon>BOP clade</taxon>
        <taxon>Oryzoideae</taxon>
        <taxon>Oryzeae</taxon>
        <taxon>Oryzinae</taxon>
        <taxon>Oryza</taxon>
        <taxon>Oryza sativa</taxon>
    </lineage>
</organism>
<dbReference type="PANTHER" id="PTHR24186">
    <property type="entry name" value="PROTEIN PHOSPHATASE 1 REGULATORY SUBUNIT"/>
    <property type="match status" value="1"/>
</dbReference>
<evidence type="ECO:0000256" key="8">
    <source>
        <dbReference type="SAM" id="Phobius"/>
    </source>
</evidence>
<dbReference type="GO" id="GO:0005886">
    <property type="term" value="C:plasma membrane"/>
    <property type="evidence" value="ECO:0007669"/>
    <property type="project" value="TreeGrafter"/>
</dbReference>
<feature type="domain" description="PGG" evidence="9">
    <location>
        <begin position="435"/>
        <end position="537"/>
    </location>
</feature>
<dbReference type="PROSITE" id="PS50088">
    <property type="entry name" value="ANK_REPEAT"/>
    <property type="match status" value="2"/>
</dbReference>
<dbReference type="HOGENOM" id="CLU_000134_36_3_1"/>
<sequence>METETNDGRLFMCPSLYLAVYKGQMEEVIALLTQQHSSTVTTTAVPLAAEDQANGIQDHGQCNILEVSAESNTVFHVAAEQGHDKLIREVYLRFKESSLLSRRNSSQDTPLHCAARAGHAGAVTAIVQLLALDSILGCKNEAGDTALHLAARNGHGAAVEALVSAAAPELSSELNAAGVSPLYLAVMSKSVTAVKAIITTCSDASPVGPDRQNALHAAVFQSSEMVDLILKWKPSLSGQGDIKGSSPLHLASSDGDSSIVSAIVRAAPPSTAFLKDSDGLSAIHVAALMGHHHVVEDLMSAWPDTAELRDDRGRTFLHAAAEKGHKSVISLAVKNPMLAGIINAQDKDGNTALHLAVAAAASPVSTGLAALLSAGDSVRVNIMNNDGYTPFDLAANSSSFLSMISLVVTLTSYGAQSRPQRQDHLNQWRGKGTTDWIRKMSNSLAIVPVLVATVAFSATFNVPGGYRDDGKAVLQEKTAYKFFIIFDSIAMTTSVVAVILIVYGKASGSWKSFILALHFMWVSMIGMIVAFWAALVAVMRRRTINIVIYEVIINGIYLLVLSIMILTKPASWISIVKFMFSSLLPERHHRRVARQYPFAGAYSCSYSVFVVTNILAYFGALVAILKS</sequence>
<keyword evidence="11" id="KW-1185">Reference proteome</keyword>